<evidence type="ECO:0000313" key="1">
    <source>
        <dbReference type="Proteomes" id="UP000095283"/>
    </source>
</evidence>
<dbReference type="WBParaSite" id="Hba_02529">
    <property type="protein sequence ID" value="Hba_02529"/>
    <property type="gene ID" value="Hba_02529"/>
</dbReference>
<accession>A0A1I7WCR4</accession>
<dbReference type="AlphaFoldDB" id="A0A1I7WCR4"/>
<organism evidence="1 2">
    <name type="scientific">Heterorhabditis bacteriophora</name>
    <name type="common">Entomopathogenic nematode worm</name>
    <dbReference type="NCBI Taxonomy" id="37862"/>
    <lineage>
        <taxon>Eukaryota</taxon>
        <taxon>Metazoa</taxon>
        <taxon>Ecdysozoa</taxon>
        <taxon>Nematoda</taxon>
        <taxon>Chromadorea</taxon>
        <taxon>Rhabditida</taxon>
        <taxon>Rhabditina</taxon>
        <taxon>Rhabditomorpha</taxon>
        <taxon>Strongyloidea</taxon>
        <taxon>Heterorhabditidae</taxon>
        <taxon>Heterorhabditis</taxon>
    </lineage>
</organism>
<evidence type="ECO:0000313" key="2">
    <source>
        <dbReference type="WBParaSite" id="Hba_02529"/>
    </source>
</evidence>
<name>A0A1I7WCR4_HETBA</name>
<protein>
    <submittedName>
        <fullName evidence="2">Uncharacterized protein</fullName>
    </submittedName>
</protein>
<dbReference type="Proteomes" id="UP000095283">
    <property type="component" value="Unplaced"/>
</dbReference>
<sequence length="67" mass="7764">MGASVFGETSSSPTSQRYVFMHFDTKLKNFQERIFLSRKYRLSALLPPYLCEDRRINLLGKTTMATL</sequence>
<keyword evidence="1" id="KW-1185">Reference proteome</keyword>
<proteinExistence type="predicted"/>
<reference evidence="2" key="1">
    <citation type="submission" date="2016-11" db="UniProtKB">
        <authorList>
            <consortium name="WormBaseParasite"/>
        </authorList>
    </citation>
    <scope>IDENTIFICATION</scope>
</reference>